<gene>
    <name evidence="3" type="ORF">GOP47_0008337</name>
</gene>
<reference evidence="3" key="1">
    <citation type="submission" date="2021-01" db="EMBL/GenBank/DDBJ databases">
        <title>Adiantum capillus-veneris genome.</title>
        <authorList>
            <person name="Fang Y."/>
            <person name="Liao Q."/>
        </authorList>
    </citation>
    <scope>NUCLEOTIDE SEQUENCE</scope>
    <source>
        <strain evidence="3">H3</strain>
        <tissue evidence="3">Leaf</tissue>
    </source>
</reference>
<accession>A0A9D4UZJ8</accession>
<keyword evidence="4" id="KW-1185">Reference proteome</keyword>
<feature type="transmembrane region" description="Helical" evidence="1">
    <location>
        <begin position="182"/>
        <end position="207"/>
    </location>
</feature>
<evidence type="ECO:0000313" key="3">
    <source>
        <dbReference type="EMBL" id="KAI5076272.1"/>
    </source>
</evidence>
<keyword evidence="1" id="KW-0472">Membrane</keyword>
<feature type="domain" description="LRAT" evidence="2">
    <location>
        <begin position="20"/>
        <end position="170"/>
    </location>
</feature>
<protein>
    <recommendedName>
        <fullName evidence="2">LRAT domain-containing protein</fullName>
    </recommendedName>
</protein>
<organism evidence="3 4">
    <name type="scientific">Adiantum capillus-veneris</name>
    <name type="common">Maidenhair fern</name>
    <dbReference type="NCBI Taxonomy" id="13818"/>
    <lineage>
        <taxon>Eukaryota</taxon>
        <taxon>Viridiplantae</taxon>
        <taxon>Streptophyta</taxon>
        <taxon>Embryophyta</taxon>
        <taxon>Tracheophyta</taxon>
        <taxon>Polypodiopsida</taxon>
        <taxon>Polypodiidae</taxon>
        <taxon>Polypodiales</taxon>
        <taxon>Pteridineae</taxon>
        <taxon>Pteridaceae</taxon>
        <taxon>Vittarioideae</taxon>
        <taxon>Adiantum</taxon>
    </lineage>
</organism>
<evidence type="ECO:0000259" key="2">
    <source>
        <dbReference type="PROSITE" id="PS51934"/>
    </source>
</evidence>
<dbReference type="OrthoDB" id="421951at2759"/>
<dbReference type="PANTHER" id="PTHR46137:SF3">
    <property type="entry name" value="OS05G0310600 PROTEIN"/>
    <property type="match status" value="1"/>
</dbReference>
<dbReference type="InterPro" id="IPR007053">
    <property type="entry name" value="LRAT_dom"/>
</dbReference>
<keyword evidence="1" id="KW-0812">Transmembrane</keyword>
<comment type="caution">
    <text evidence="3">The sequence shown here is derived from an EMBL/GenBank/DDBJ whole genome shotgun (WGS) entry which is preliminary data.</text>
</comment>
<dbReference type="Proteomes" id="UP000886520">
    <property type="component" value="Chromosome 8"/>
</dbReference>
<dbReference type="EMBL" id="JABFUD020000008">
    <property type="protein sequence ID" value="KAI5076272.1"/>
    <property type="molecule type" value="Genomic_DNA"/>
</dbReference>
<sequence>MGLFSNKISRNDLHHGDHIYSWRAYYSYAHHGIYIGDGKVIHFTRGEGQEVGTGTILDNFFASRAPPRSSRFCDVCRQSRENSNGVVVSCVDCFLNGWPLYKFEYGVDAARFFVKARGGTCTLARSDPPEEVLHRALYLLDNGFGGYHLFRNNCEDFAMYCKTGLLLLDENLPGRSGQTATMMLGIPAAAVLLYPASLVVGAGVYCLSRYAIDLGIRQDVVKVPVEDLAANLGWSPPVLSSKAAIEWAAGKLLSIRAYLINAYCHPHDRLLQHSLVIHLFAVSTCVKLV</sequence>
<dbReference type="AlphaFoldDB" id="A0A9D4UZJ8"/>
<proteinExistence type="predicted"/>
<dbReference type="Pfam" id="PF04970">
    <property type="entry name" value="LRAT"/>
    <property type="match status" value="1"/>
</dbReference>
<evidence type="ECO:0000313" key="4">
    <source>
        <dbReference type="Proteomes" id="UP000886520"/>
    </source>
</evidence>
<name>A0A9D4UZJ8_ADICA</name>
<dbReference type="PROSITE" id="PS51934">
    <property type="entry name" value="LRAT"/>
    <property type="match status" value="1"/>
</dbReference>
<evidence type="ECO:0000256" key="1">
    <source>
        <dbReference type="SAM" id="Phobius"/>
    </source>
</evidence>
<dbReference type="PANTHER" id="PTHR46137">
    <property type="entry name" value="OS05G0310600 PROTEIN"/>
    <property type="match status" value="1"/>
</dbReference>
<keyword evidence="1" id="KW-1133">Transmembrane helix</keyword>
<dbReference type="Gene3D" id="3.90.1720.10">
    <property type="entry name" value="endopeptidase domain like (from Nostoc punctiforme)"/>
    <property type="match status" value="1"/>
</dbReference>